<evidence type="ECO:0000313" key="2">
    <source>
        <dbReference type="Proteomes" id="UP001163981"/>
    </source>
</evidence>
<name>A0ABY6NMX5_9FLAO</name>
<dbReference type="EMBL" id="CP069620">
    <property type="protein sequence ID" value="UZH54217.1"/>
    <property type="molecule type" value="Genomic_DNA"/>
</dbReference>
<dbReference type="Proteomes" id="UP001163981">
    <property type="component" value="Chromosome"/>
</dbReference>
<evidence type="ECO:0000313" key="1">
    <source>
        <dbReference type="EMBL" id="UZH54217.1"/>
    </source>
</evidence>
<keyword evidence="2" id="KW-1185">Reference proteome</keyword>
<dbReference type="RefSeq" id="WP_265162530.1">
    <property type="nucleotide sequence ID" value="NZ_CP069620.1"/>
</dbReference>
<accession>A0ABY6NMX5</accession>
<reference evidence="1" key="1">
    <citation type="submission" date="2021-02" db="EMBL/GenBank/DDBJ databases">
        <title>Salinimicrobium sp. nov. isolated from seawater in Tongyeong, Republic of Korea.</title>
        <authorList>
            <person name="Lee S.-J."/>
        </authorList>
    </citation>
    <scope>NUCLEOTIDE SEQUENCE</scope>
    <source>
        <strain evidence="1">HN-2-9-2</strain>
    </source>
</reference>
<gene>
    <name evidence="1" type="ORF">JRG66_09420</name>
</gene>
<protein>
    <submittedName>
        <fullName evidence="1">Uncharacterized protein</fullName>
    </submittedName>
</protein>
<proteinExistence type="predicted"/>
<organism evidence="1 2">
    <name type="scientific">Salinimicrobium tongyeongense</name>
    <dbReference type="NCBI Taxonomy" id="2809707"/>
    <lineage>
        <taxon>Bacteria</taxon>
        <taxon>Pseudomonadati</taxon>
        <taxon>Bacteroidota</taxon>
        <taxon>Flavobacteriia</taxon>
        <taxon>Flavobacteriales</taxon>
        <taxon>Flavobacteriaceae</taxon>
        <taxon>Salinimicrobium</taxon>
    </lineage>
</organism>
<sequence>MRITASEEIPGRFFYAEEVGAEVSKMAFFFAGFPEGLGNPQLLIMIPQKCIFERCIH</sequence>